<keyword evidence="3" id="KW-0548">Nucleotidyltransferase</keyword>
<evidence type="ECO:0000259" key="6">
    <source>
        <dbReference type="PROSITE" id="PS50127"/>
    </source>
</evidence>
<dbReference type="GeneID" id="83181761"/>
<evidence type="ECO:0000256" key="3">
    <source>
        <dbReference type="ARBA" id="ARBA00022695"/>
    </source>
</evidence>
<accession>A0A9W9MCQ4</accession>
<keyword evidence="2" id="KW-0808">Transferase</keyword>
<dbReference type="Gene3D" id="3.90.228.10">
    <property type="match status" value="1"/>
</dbReference>
<protein>
    <recommendedName>
        <fullName evidence="6">UBC core domain-containing protein</fullName>
    </recommendedName>
</protein>
<dbReference type="EMBL" id="JAPQKR010000014">
    <property type="protein sequence ID" value="KAJ5198281.1"/>
    <property type="molecule type" value="Genomic_DNA"/>
</dbReference>
<feature type="compositionally biased region" description="Basic and acidic residues" evidence="5">
    <location>
        <begin position="894"/>
        <end position="918"/>
    </location>
</feature>
<dbReference type="InterPro" id="IPR000608">
    <property type="entry name" value="UBC"/>
</dbReference>
<name>A0A9W9MCQ4_9EURO</name>
<dbReference type="Proteomes" id="UP001150904">
    <property type="component" value="Unassembled WGS sequence"/>
</dbReference>
<dbReference type="RefSeq" id="XP_058306709.1">
    <property type="nucleotide sequence ID" value="XM_058454460.1"/>
</dbReference>
<dbReference type="SUPFAM" id="SSF54495">
    <property type="entry name" value="UBC-like"/>
    <property type="match status" value="1"/>
</dbReference>
<dbReference type="Gene3D" id="3.10.110.10">
    <property type="entry name" value="Ubiquitin Conjugating Enzyme"/>
    <property type="match status" value="1"/>
</dbReference>
<evidence type="ECO:0000313" key="8">
    <source>
        <dbReference type="Proteomes" id="UP001150904"/>
    </source>
</evidence>
<dbReference type="InterPro" id="IPR016135">
    <property type="entry name" value="UBQ-conjugating_enzyme/RWD"/>
</dbReference>
<evidence type="ECO:0000256" key="1">
    <source>
        <dbReference type="ARBA" id="ARBA00022676"/>
    </source>
</evidence>
<dbReference type="GO" id="GO:0003950">
    <property type="term" value="F:NAD+ poly-ADP-ribosyltransferase activity"/>
    <property type="evidence" value="ECO:0007669"/>
    <property type="project" value="InterPro"/>
</dbReference>
<dbReference type="SUPFAM" id="SSF56399">
    <property type="entry name" value="ADP-ribosylation"/>
    <property type="match status" value="1"/>
</dbReference>
<reference evidence="7" key="1">
    <citation type="submission" date="2022-12" db="EMBL/GenBank/DDBJ databases">
        <authorList>
            <person name="Petersen C."/>
        </authorList>
    </citation>
    <scope>NUCLEOTIDE SEQUENCE</scope>
    <source>
        <strain evidence="7">IBT 15544</strain>
    </source>
</reference>
<dbReference type="FunFam" id="3.10.110.10:FF:000107">
    <property type="entry name" value="Ubiquitin conjugating enzyme, putative"/>
    <property type="match status" value="1"/>
</dbReference>
<organism evidence="7 8">
    <name type="scientific">Penicillium cinerascens</name>
    <dbReference type="NCBI Taxonomy" id="70096"/>
    <lineage>
        <taxon>Eukaryota</taxon>
        <taxon>Fungi</taxon>
        <taxon>Dikarya</taxon>
        <taxon>Ascomycota</taxon>
        <taxon>Pezizomycotina</taxon>
        <taxon>Eurotiomycetes</taxon>
        <taxon>Eurotiomycetidae</taxon>
        <taxon>Eurotiales</taxon>
        <taxon>Aspergillaceae</taxon>
        <taxon>Penicillium</taxon>
    </lineage>
</organism>
<dbReference type="Pfam" id="PF00644">
    <property type="entry name" value="PARP"/>
    <property type="match status" value="1"/>
</dbReference>
<dbReference type="InterPro" id="IPR051838">
    <property type="entry name" value="ARTD_PARP"/>
</dbReference>
<gene>
    <name evidence="7" type="ORF">N7498_007398</name>
</gene>
<keyword evidence="1" id="KW-0328">Glycosyltransferase</keyword>
<comment type="caution">
    <text evidence="7">The sequence shown here is derived from an EMBL/GenBank/DDBJ whole genome shotgun (WGS) entry which is preliminary data.</text>
</comment>
<keyword evidence="4" id="KW-0520">NAD</keyword>
<dbReference type="OrthoDB" id="109543at2759"/>
<feature type="region of interest" description="Disordered" evidence="5">
    <location>
        <begin position="890"/>
        <end position="918"/>
    </location>
</feature>
<dbReference type="GO" id="GO:0016779">
    <property type="term" value="F:nucleotidyltransferase activity"/>
    <property type="evidence" value="ECO:0007669"/>
    <property type="project" value="UniProtKB-KW"/>
</dbReference>
<reference evidence="7" key="2">
    <citation type="journal article" date="2023" name="IMA Fungus">
        <title>Comparative genomic study of the Penicillium genus elucidates a diverse pangenome and 15 lateral gene transfer events.</title>
        <authorList>
            <person name="Petersen C."/>
            <person name="Sorensen T."/>
            <person name="Nielsen M.R."/>
            <person name="Sondergaard T.E."/>
            <person name="Sorensen J.L."/>
            <person name="Fitzpatrick D.A."/>
            <person name="Frisvad J.C."/>
            <person name="Nielsen K.L."/>
        </authorList>
    </citation>
    <scope>NUCLEOTIDE SEQUENCE</scope>
    <source>
        <strain evidence="7">IBT 15544</strain>
    </source>
</reference>
<evidence type="ECO:0000256" key="4">
    <source>
        <dbReference type="ARBA" id="ARBA00023027"/>
    </source>
</evidence>
<evidence type="ECO:0000313" key="7">
    <source>
        <dbReference type="EMBL" id="KAJ5198281.1"/>
    </source>
</evidence>
<feature type="domain" description="UBC core" evidence="6">
    <location>
        <begin position="947"/>
        <end position="1106"/>
    </location>
</feature>
<dbReference type="PANTHER" id="PTHR21328">
    <property type="entry name" value="POLY ADP-RIBOSE POLYMERASE FAMILY, MEMBER PARP"/>
    <property type="match status" value="1"/>
</dbReference>
<dbReference type="InterPro" id="IPR012317">
    <property type="entry name" value="Poly(ADP-ribose)pol_cat_dom"/>
</dbReference>
<proteinExistence type="predicted"/>
<evidence type="ECO:0000256" key="5">
    <source>
        <dbReference type="SAM" id="MobiDB-lite"/>
    </source>
</evidence>
<evidence type="ECO:0000256" key="2">
    <source>
        <dbReference type="ARBA" id="ARBA00022679"/>
    </source>
</evidence>
<dbReference type="PROSITE" id="PS50127">
    <property type="entry name" value="UBC_2"/>
    <property type="match status" value="1"/>
</dbReference>
<sequence length="1106" mass="123376">MPAQDDFRRDLGQVKVAGKFKYLSKIKAGDIDGSICFTFTSPDAPVSIDFQAVTQPHSYPKNHEYLVYSTSDEPPPAVTAAVETAVALFPRISIHGLLTIIQSGVCSALNGSKFQPPEEYQDHDLKNTEYSSDSYEIYSYSDAGEFTGFDDEDDDFSPVGKPTPFSLRQKIRRDLRATKENGFKVEYHGDSAGGIVISVASRVSRLDIPEEVMDLWKVRPNDYLVLLLRYPQMYLDMDDLFEMGDSNFSFVQMRLGLCDSYKPSAAAVVMAFQGNTPTEKDGSAAQETEKNKLRPLFIGAQLNKLLNERFMGIVRLRLKYGFSWTGAEHFFHASQGKYLSDDDASSKEYLVPDEWGTLPPPWLTIDQMADMGLALSSMSFPLLAMQFTLRHFVRCTEFCLVCFCKKYDDFEALKPYVCSKGLCLYQYITYGMGPSLEHEIISQPSVVDMLVSLAYSRAKAGKLTDFPTGLGILIPDIKVTGQEHASGDTSADTCVTAYHSATLDPKTLLLSHKSKPRIAKGHWILIVIPDGKTDFGREPPWHCQVQNIGESSNHAEISLPLRGSKKMSKEDLQLATKDWGGPRRVKYTIYETSFDKLTPDRKRRSIVMLLSTLPGIEEMIKYLASQGPEGVLSSWWERIQPAALDLLRWIVASNRSCIVQDNNNPEHLVSDMEGYVQFRLVQGAPDKEQRFIRAVNENAMKAKPNYPTLFAWHGSAICNWHSILREGLHFDYVANGRACGDGVYMSAHFGTSSGYSNHGVYAHDSWPQSTLNMTSVISLNEVVNAPKQFECSNPHYVVAQLDWIQPRYLFVGIGNGRNMGYDAVSWDPVEFEKGKSASASASAIYPQDPLHKVYGPREAVSKIPISAISSKRREELKDLKILLSDSDVEMVDAPPKEPGTKKRAAKDTTQKKTDKGKEAAPAIDFVPGTLKEGALPVLAPPQYATTFATKVLQKQFKSIVNIQKKEKLHELGWYVDPNLISGNLYQWIVELHSFEPELALAKDLKAAKLKSVILELRFPPNYPMDPPFVRVIRPRFLEFHAGGGGHVTLGGALCMELLTNSGWTAVTCMESLLLQVRLAITSTDPRPARLSPRRGKLSGLCCWRGG</sequence>
<dbReference type="AlphaFoldDB" id="A0A9W9MCQ4"/>
<dbReference type="CDD" id="cd23802">
    <property type="entry name" value="UBCc_UBE2Q"/>
    <property type="match status" value="1"/>
</dbReference>
<keyword evidence="8" id="KW-1185">Reference proteome</keyword>